<evidence type="ECO:0000256" key="2">
    <source>
        <dbReference type="SAM" id="Phobius"/>
    </source>
</evidence>
<gene>
    <name evidence="3" type="ORF">GE115_06625</name>
</gene>
<comment type="caution">
    <text evidence="3">The sequence shown here is derived from an EMBL/GenBank/DDBJ whole genome shotgun (WGS) entry which is preliminary data.</text>
</comment>
<feature type="compositionally biased region" description="Low complexity" evidence="1">
    <location>
        <begin position="153"/>
        <end position="164"/>
    </location>
</feature>
<accession>A0A6I2F701</accession>
<name>A0A6I2F701_9MICO</name>
<dbReference type="Proteomes" id="UP000431080">
    <property type="component" value="Unassembled WGS sequence"/>
</dbReference>
<dbReference type="AlphaFoldDB" id="A0A6I2F701"/>
<evidence type="ECO:0000313" key="3">
    <source>
        <dbReference type="EMBL" id="MRG59547.1"/>
    </source>
</evidence>
<keyword evidence="4" id="KW-1185">Reference proteome</keyword>
<organism evidence="3 4">
    <name type="scientific">Agromyces agglutinans</name>
    <dbReference type="NCBI Taxonomy" id="2662258"/>
    <lineage>
        <taxon>Bacteria</taxon>
        <taxon>Bacillati</taxon>
        <taxon>Actinomycetota</taxon>
        <taxon>Actinomycetes</taxon>
        <taxon>Micrococcales</taxon>
        <taxon>Microbacteriaceae</taxon>
        <taxon>Agromyces</taxon>
    </lineage>
</organism>
<proteinExistence type="predicted"/>
<evidence type="ECO:0000313" key="4">
    <source>
        <dbReference type="Proteomes" id="UP000431080"/>
    </source>
</evidence>
<keyword evidence="2" id="KW-0812">Transmembrane</keyword>
<sequence length="180" mass="18452">MTEEPLRRPRVRAADSQPTGWFAVARAAASSLAIRALRGVLGSRLLERTAAGVRQHRLAAFVGVAALTMVLAIGGAVMVLQSLSVRSVAEPDPVAVPRPLATTTPAPASYAPILPSPVPGGDLPTVPPGDETDPGGDPESGAVPEAEAEAEPEPTTQPEPDAQPGKVPPGHAKRTEKPGH</sequence>
<feature type="region of interest" description="Disordered" evidence="1">
    <location>
        <begin position="95"/>
        <end position="180"/>
    </location>
</feature>
<feature type="compositionally biased region" description="Low complexity" evidence="1">
    <location>
        <begin position="95"/>
        <end position="112"/>
    </location>
</feature>
<keyword evidence="2" id="KW-0472">Membrane</keyword>
<protein>
    <submittedName>
        <fullName evidence="3">Uncharacterized protein</fullName>
    </submittedName>
</protein>
<keyword evidence="2" id="KW-1133">Transmembrane helix</keyword>
<dbReference type="RefSeq" id="WP_153684021.1">
    <property type="nucleotide sequence ID" value="NZ_WJIF01000003.1"/>
</dbReference>
<evidence type="ECO:0000256" key="1">
    <source>
        <dbReference type="SAM" id="MobiDB-lite"/>
    </source>
</evidence>
<feature type="transmembrane region" description="Helical" evidence="2">
    <location>
        <begin position="58"/>
        <end position="80"/>
    </location>
</feature>
<dbReference type="EMBL" id="WJIF01000003">
    <property type="protein sequence ID" value="MRG59547.1"/>
    <property type="molecule type" value="Genomic_DNA"/>
</dbReference>
<reference evidence="3 4" key="1">
    <citation type="submission" date="2019-10" db="EMBL/GenBank/DDBJ databases">
        <authorList>
            <person name="Nie G."/>
            <person name="Ming H."/>
            <person name="Yi B."/>
        </authorList>
    </citation>
    <scope>NUCLEOTIDE SEQUENCE [LARGE SCALE GENOMIC DNA]</scope>
    <source>
        <strain evidence="3 4">CFH 90414</strain>
    </source>
</reference>